<dbReference type="PROSITE" id="PS51186">
    <property type="entry name" value="GNAT"/>
    <property type="match status" value="1"/>
</dbReference>
<evidence type="ECO:0000259" key="1">
    <source>
        <dbReference type="PROSITE" id="PS51186"/>
    </source>
</evidence>
<dbReference type="Pfam" id="PF13508">
    <property type="entry name" value="Acetyltransf_7"/>
    <property type="match status" value="1"/>
</dbReference>
<dbReference type="OrthoDB" id="7057833at2"/>
<accession>M0QMY3</accession>
<dbReference type="GO" id="GO:0016747">
    <property type="term" value="F:acyltransferase activity, transferring groups other than amino-acyl groups"/>
    <property type="evidence" value="ECO:0007669"/>
    <property type="project" value="InterPro"/>
</dbReference>
<evidence type="ECO:0000313" key="2">
    <source>
        <dbReference type="EMBL" id="GAC69918.1"/>
    </source>
</evidence>
<dbReference type="EMBL" id="BANX01000029">
    <property type="protein sequence ID" value="GAC69918.1"/>
    <property type="molecule type" value="Genomic_DNA"/>
</dbReference>
<dbReference type="RefSeq" id="WP_007623443.1">
    <property type="nucleotide sequence ID" value="NZ_BANX01000029.1"/>
</dbReference>
<dbReference type="Proteomes" id="UP000011666">
    <property type="component" value="Unassembled WGS sequence"/>
</dbReference>
<protein>
    <submittedName>
        <fullName evidence="2">Putative acetyltransferase</fullName>
    </submittedName>
</protein>
<keyword evidence="2" id="KW-0808">Transferase</keyword>
<dbReference type="InterPro" id="IPR052523">
    <property type="entry name" value="Trichothecene_AcTrans"/>
</dbReference>
<organism evidence="2 3">
    <name type="scientific">Gordonia soli NBRC 108243</name>
    <dbReference type="NCBI Taxonomy" id="1223545"/>
    <lineage>
        <taxon>Bacteria</taxon>
        <taxon>Bacillati</taxon>
        <taxon>Actinomycetota</taxon>
        <taxon>Actinomycetes</taxon>
        <taxon>Mycobacteriales</taxon>
        <taxon>Gordoniaceae</taxon>
        <taxon>Gordonia</taxon>
    </lineage>
</organism>
<sequence length="189" mass="20774">MPEITVVRSRDIEVASAVLAQAFADDPVVRWMAPDPRRHRLMFRTLLRYAHGRADGLDLAVRDGQFVGAAVWDPPGHKESATRQMLAMGGFVRSLGSRIGYGAAVEQLFAKARPPGTFWYLAQVGAPAQGLGIGSALLRARLETIEGPAYLESSNVANIPLYERFGFEVTDEISLPHDGPLVWPMYRRG</sequence>
<proteinExistence type="predicted"/>
<name>M0QMY3_9ACTN</name>
<dbReference type="InterPro" id="IPR016181">
    <property type="entry name" value="Acyl_CoA_acyltransferase"/>
</dbReference>
<dbReference type="AlphaFoldDB" id="M0QMY3"/>
<feature type="domain" description="N-acetyltransferase" evidence="1">
    <location>
        <begin position="2"/>
        <end position="188"/>
    </location>
</feature>
<dbReference type="SUPFAM" id="SSF55729">
    <property type="entry name" value="Acyl-CoA N-acyltransferases (Nat)"/>
    <property type="match status" value="1"/>
</dbReference>
<dbReference type="InterPro" id="IPR000182">
    <property type="entry name" value="GNAT_dom"/>
</dbReference>
<dbReference type="Gene3D" id="3.40.630.30">
    <property type="match status" value="1"/>
</dbReference>
<dbReference type="eggNOG" id="COG3153">
    <property type="taxonomic scope" value="Bacteria"/>
</dbReference>
<keyword evidence="3" id="KW-1185">Reference proteome</keyword>
<comment type="caution">
    <text evidence="2">The sequence shown here is derived from an EMBL/GenBank/DDBJ whole genome shotgun (WGS) entry which is preliminary data.</text>
</comment>
<dbReference type="STRING" id="1223545.GS4_29_00170"/>
<gene>
    <name evidence="2" type="ORF">GS4_29_00170</name>
</gene>
<dbReference type="PANTHER" id="PTHR42791">
    <property type="entry name" value="GNAT FAMILY ACETYLTRANSFERASE"/>
    <property type="match status" value="1"/>
</dbReference>
<reference evidence="2 3" key="1">
    <citation type="submission" date="2013-01" db="EMBL/GenBank/DDBJ databases">
        <title>Whole genome shotgun sequence of Gordonia soli NBRC 108243.</title>
        <authorList>
            <person name="Isaki-Nakamura S."/>
            <person name="Hosoyama A."/>
            <person name="Tsuchikane K."/>
            <person name="Ando Y."/>
            <person name="Baba S."/>
            <person name="Ohji S."/>
            <person name="Hamada M."/>
            <person name="Tamura T."/>
            <person name="Yamazoe A."/>
            <person name="Yamazaki S."/>
            <person name="Fujita N."/>
        </authorList>
    </citation>
    <scope>NUCLEOTIDE SEQUENCE [LARGE SCALE GENOMIC DNA]</scope>
    <source>
        <strain evidence="2 3">NBRC 108243</strain>
    </source>
</reference>
<evidence type="ECO:0000313" key="3">
    <source>
        <dbReference type="Proteomes" id="UP000011666"/>
    </source>
</evidence>
<dbReference type="PANTHER" id="PTHR42791:SF1">
    <property type="entry name" value="N-ACETYLTRANSFERASE DOMAIN-CONTAINING PROTEIN"/>
    <property type="match status" value="1"/>
</dbReference>